<comment type="caution">
    <text evidence="1">The sequence shown here is derived from an EMBL/GenBank/DDBJ whole genome shotgun (WGS) entry which is preliminary data.</text>
</comment>
<proteinExistence type="predicted"/>
<name>A0ABP5XTN9_9ACTN</name>
<organism evidence="1 2">
    <name type="scientific">Streptomyces macrosporus</name>
    <dbReference type="NCBI Taxonomy" id="44032"/>
    <lineage>
        <taxon>Bacteria</taxon>
        <taxon>Bacillati</taxon>
        <taxon>Actinomycetota</taxon>
        <taxon>Actinomycetes</taxon>
        <taxon>Kitasatosporales</taxon>
        <taxon>Streptomycetaceae</taxon>
        <taxon>Streptomyces</taxon>
    </lineage>
</organism>
<gene>
    <name evidence="1" type="ORF">GCM10010405_60720</name>
</gene>
<keyword evidence="2" id="KW-1185">Reference proteome</keyword>
<dbReference type="Pfam" id="PF13671">
    <property type="entry name" value="AAA_33"/>
    <property type="match status" value="1"/>
</dbReference>
<evidence type="ECO:0008006" key="3">
    <source>
        <dbReference type="Google" id="ProtNLM"/>
    </source>
</evidence>
<dbReference type="Gene3D" id="3.40.50.300">
    <property type="entry name" value="P-loop containing nucleotide triphosphate hydrolases"/>
    <property type="match status" value="1"/>
</dbReference>
<dbReference type="RefSeq" id="WP_344329296.1">
    <property type="nucleotide sequence ID" value="NZ_BAAASZ010000052.1"/>
</dbReference>
<sequence length="187" mass="20718">MGSSLEFALGSAVVVVTGVMASGKTTVAQELAEHLPRTVHVRGDMFRRMIVSGREELLPQPDETPEAVVQLRLRHRLSATVADIYAEAGWTAVVQDVLLGKDLAEYVGTVRTRPLYVVVLAPRPETVVVREEEREKTGYGMWTVEELDRVLREETPRVGLWLDNSDQTPEETVAAILADLDTARIPD</sequence>
<reference evidence="2" key="1">
    <citation type="journal article" date="2019" name="Int. J. Syst. Evol. Microbiol.">
        <title>The Global Catalogue of Microorganisms (GCM) 10K type strain sequencing project: providing services to taxonomists for standard genome sequencing and annotation.</title>
        <authorList>
            <consortium name="The Broad Institute Genomics Platform"/>
            <consortium name="The Broad Institute Genome Sequencing Center for Infectious Disease"/>
            <person name="Wu L."/>
            <person name="Ma J."/>
        </authorList>
    </citation>
    <scope>NUCLEOTIDE SEQUENCE [LARGE SCALE GENOMIC DNA]</scope>
    <source>
        <strain evidence="2">JCM 6305</strain>
    </source>
</reference>
<dbReference type="InterPro" id="IPR027417">
    <property type="entry name" value="P-loop_NTPase"/>
</dbReference>
<accession>A0ABP5XTN9</accession>
<evidence type="ECO:0000313" key="2">
    <source>
        <dbReference type="Proteomes" id="UP001501638"/>
    </source>
</evidence>
<protein>
    <recommendedName>
        <fullName evidence="3">Phosphotransferase</fullName>
    </recommendedName>
</protein>
<dbReference type="Proteomes" id="UP001501638">
    <property type="component" value="Unassembled WGS sequence"/>
</dbReference>
<dbReference type="SUPFAM" id="SSF52540">
    <property type="entry name" value="P-loop containing nucleoside triphosphate hydrolases"/>
    <property type="match status" value="1"/>
</dbReference>
<dbReference type="EMBL" id="BAAASZ010000052">
    <property type="protein sequence ID" value="GAA2467918.1"/>
    <property type="molecule type" value="Genomic_DNA"/>
</dbReference>
<evidence type="ECO:0000313" key="1">
    <source>
        <dbReference type="EMBL" id="GAA2467918.1"/>
    </source>
</evidence>